<reference evidence="1" key="1">
    <citation type="submission" date="2023-03" db="EMBL/GenBank/DDBJ databases">
        <title>Massive genome expansion in bonnet fungi (Mycena s.s.) driven by repeated elements and novel gene families across ecological guilds.</title>
        <authorList>
            <consortium name="Lawrence Berkeley National Laboratory"/>
            <person name="Harder C.B."/>
            <person name="Miyauchi S."/>
            <person name="Viragh M."/>
            <person name="Kuo A."/>
            <person name="Thoen E."/>
            <person name="Andreopoulos B."/>
            <person name="Lu D."/>
            <person name="Skrede I."/>
            <person name="Drula E."/>
            <person name="Henrissat B."/>
            <person name="Morin E."/>
            <person name="Kohler A."/>
            <person name="Barry K."/>
            <person name="LaButti K."/>
            <person name="Morin E."/>
            <person name="Salamov A."/>
            <person name="Lipzen A."/>
            <person name="Mereny Z."/>
            <person name="Hegedus B."/>
            <person name="Baldrian P."/>
            <person name="Stursova M."/>
            <person name="Weitz H."/>
            <person name="Taylor A."/>
            <person name="Grigoriev I.V."/>
            <person name="Nagy L.G."/>
            <person name="Martin F."/>
            <person name="Kauserud H."/>
        </authorList>
    </citation>
    <scope>NUCLEOTIDE SEQUENCE</scope>
    <source>
        <strain evidence="1">CBHHK188m</strain>
    </source>
</reference>
<organism evidence="1 2">
    <name type="scientific">Mycena maculata</name>
    <dbReference type="NCBI Taxonomy" id="230809"/>
    <lineage>
        <taxon>Eukaryota</taxon>
        <taxon>Fungi</taxon>
        <taxon>Dikarya</taxon>
        <taxon>Basidiomycota</taxon>
        <taxon>Agaricomycotina</taxon>
        <taxon>Agaricomycetes</taxon>
        <taxon>Agaricomycetidae</taxon>
        <taxon>Agaricales</taxon>
        <taxon>Marasmiineae</taxon>
        <taxon>Mycenaceae</taxon>
        <taxon>Mycena</taxon>
    </lineage>
</organism>
<evidence type="ECO:0000313" key="2">
    <source>
        <dbReference type="Proteomes" id="UP001215280"/>
    </source>
</evidence>
<name>A0AAD7NIP8_9AGAR</name>
<keyword evidence="2" id="KW-1185">Reference proteome</keyword>
<evidence type="ECO:0000313" key="1">
    <source>
        <dbReference type="EMBL" id="KAJ7762392.1"/>
    </source>
</evidence>
<gene>
    <name evidence="1" type="ORF">DFH07DRAFT_814215</name>
</gene>
<accession>A0AAD7NIP8</accession>
<proteinExistence type="predicted"/>
<dbReference type="AlphaFoldDB" id="A0AAD7NIP8"/>
<comment type="caution">
    <text evidence="1">The sequence shown here is derived from an EMBL/GenBank/DDBJ whole genome shotgun (WGS) entry which is preliminary data.</text>
</comment>
<sequence length="276" mass="30845">MPALPLELEREIFELAVISDRRNAMLKLNLSLVARRVAIWVDFVFYESVTISHSRSVDKFLTLIQSKPTGFFTRIVKALCLVCSVGASPAFDILSHCTTVQRLACFVDLHHQSQSVPSLPLLIGRLPLRRLSIESDHFLCLTATTSTWSENLTHIYLVFWGPLSPSDTSRLAQSINRLPRLTHLALDFVDSPIRPLVEAVHSATLQVLLVSSSNYDEGDYSFDDARIVACDPPIGDITLPDSRIHWEEKMWSYGESIIALRKVSATQTASEQPGAK</sequence>
<protein>
    <submittedName>
        <fullName evidence="1">Uncharacterized protein</fullName>
    </submittedName>
</protein>
<dbReference type="EMBL" id="JARJLG010000043">
    <property type="protein sequence ID" value="KAJ7762392.1"/>
    <property type="molecule type" value="Genomic_DNA"/>
</dbReference>
<dbReference type="Proteomes" id="UP001215280">
    <property type="component" value="Unassembled WGS sequence"/>
</dbReference>
<dbReference type="SUPFAM" id="SSF52047">
    <property type="entry name" value="RNI-like"/>
    <property type="match status" value="1"/>
</dbReference>